<feature type="domain" description="FMN-binding" evidence="6">
    <location>
        <begin position="39"/>
        <end position="113"/>
    </location>
</feature>
<dbReference type="eggNOG" id="COG1053">
    <property type="taxonomic scope" value="Bacteria"/>
</dbReference>
<evidence type="ECO:0000256" key="5">
    <source>
        <dbReference type="RuleBase" id="RU366062"/>
    </source>
</evidence>
<dbReference type="FunFam" id="3.90.700.10:FF:000007">
    <property type="entry name" value="NADH-dependent fumarate reductase"/>
    <property type="match status" value="1"/>
</dbReference>
<dbReference type="PROSITE" id="PS51257">
    <property type="entry name" value="PROKAR_LIPOPROTEIN"/>
    <property type="match status" value="1"/>
</dbReference>
<dbReference type="GO" id="GO:0010181">
    <property type="term" value="F:FMN binding"/>
    <property type="evidence" value="ECO:0007669"/>
    <property type="project" value="InterPro"/>
</dbReference>
<evidence type="ECO:0000313" key="8">
    <source>
        <dbReference type="Proteomes" id="UP000000503"/>
    </source>
</evidence>
<keyword evidence="3 5" id="KW-0274">FAD</keyword>
<dbReference type="InterPro" id="IPR036188">
    <property type="entry name" value="FAD/NAD-bd_sf"/>
</dbReference>
<dbReference type="GO" id="GO:0016020">
    <property type="term" value="C:membrane"/>
    <property type="evidence" value="ECO:0007669"/>
    <property type="project" value="InterPro"/>
</dbReference>
<comment type="cofactor">
    <cofactor evidence="5">
        <name>FAD</name>
        <dbReference type="ChEBI" id="CHEBI:57692"/>
    </cofactor>
    <text evidence="5">Binds 1 FAD per subunit.</text>
</comment>
<evidence type="ECO:0000256" key="3">
    <source>
        <dbReference type="ARBA" id="ARBA00022827"/>
    </source>
</evidence>
<reference evidence="8" key="1">
    <citation type="journal article" date="2013" name="Stand. Genomic Sci.">
        <title>Genome sequence of the thermophilic fresh-water bacterium Spirochaeta caldaria type strain (H1(T)), reclassification of Spirochaeta caldaria, Spirochaeta stenostrepta, and Spirochaeta zuelzerae in the genus Treponema as Treponema caldaria comb. nov., Treponema stenostrepta comb. nov., and Treponema zuelzerae comb. nov., and emendation of the genus Treponema.</title>
        <authorList>
            <person name="Abt B."/>
            <person name="Goker M."/>
            <person name="Scheuner C."/>
            <person name="Han C."/>
            <person name="Lu M."/>
            <person name="Misra M."/>
            <person name="Lapidus A."/>
            <person name="Nolan M."/>
            <person name="Lucas S."/>
            <person name="Hammon N."/>
            <person name="Deshpande S."/>
            <person name="Cheng J.F."/>
            <person name="Tapia R."/>
            <person name="Goodwin L.A."/>
            <person name="Pitluck S."/>
            <person name="Liolios K."/>
            <person name="Pagani I."/>
            <person name="Ivanova N."/>
            <person name="Mavromatis K."/>
            <person name="Mikhailova N."/>
            <person name="Huntemann M."/>
            <person name="Pati A."/>
            <person name="Chen A."/>
            <person name="Palaniappan K."/>
            <person name="Land M."/>
            <person name="Hauser L."/>
            <person name="Jeffries C.D."/>
            <person name="Rohde M."/>
            <person name="Spring S."/>
            <person name="Gronow S."/>
            <person name="Detter J.C."/>
            <person name="Bristow J."/>
            <person name="Eisen J.A."/>
            <person name="Markowitz V."/>
            <person name="Hugenholtz P."/>
            <person name="Kyrpides N.C."/>
            <person name="Woyke T."/>
            <person name="Klenk H.P."/>
        </authorList>
    </citation>
    <scope>NUCLEOTIDE SEQUENCE</scope>
    <source>
        <strain evidence="8">ATCC 51460 / DSM 7334 / H1</strain>
    </source>
</reference>
<protein>
    <recommendedName>
        <fullName evidence="5">Urocanate reductase</fullName>
        <ecNumber evidence="5">1.3.99.33</ecNumber>
    </recommendedName>
</protein>
<comment type="similarity">
    <text evidence="1 5">Belongs to the FAD-dependent oxidoreductase 2 family. FRD/SDH subfamily.</text>
</comment>
<sequence>MRIKYFLHTIILWASVAFIGCVSTAPRFQPGTYEGEGKGHGGDIRVLVTVTETDIKDIKIMSMQETAFLGDTAFATLKDRILKANSTEVDVVSGATEASNGYISAVQDALNKAGFVAVKKTKTQGRSKNLPAKSYDLVIIGGGGAGLSAANAAVAKGVRVVLFEKMGILGGNTIRATGGINAAGTAIQAEKGIKDSPDLFFQDTMKGGYNKNDPELVKTLATKSAASVSWLTDMGADLSDVGRLAGASVNRAHRPSGGAKVGPEIVKTLANKAKQSATLSIFTDAEVRSLLTNKQGAVTGVVVRIDGKDYKVTAKAVVLASGGFGANNEMAAKFNPALKGFATTNHAGATGDGILMAQAIGAALVDMDQIQTHPTFAPDGNEMVTEAVRGNGAILVNSAGKRFVDELETRDVVSAKILAQEGKIAYLVFDNSVRKSLSAIESYLKAGFVLEAQNLADLAHKIGSTSETLEKTIKNYNDAVLSKKDTEYGRSDMPRTLSEAPYYAIKVTPAIHHTMGGVKINTSAQVLRTDGSVIPGLYAAGEVTGGVHGGNRLGGNALADIVTFGRIAGENAVAYIMKK</sequence>
<dbReference type="InterPro" id="IPR027477">
    <property type="entry name" value="Succ_DH/fumarate_Rdtase_cat_sf"/>
</dbReference>
<dbReference type="RefSeq" id="WP_013969821.1">
    <property type="nucleotide sequence ID" value="NC_015732.1"/>
</dbReference>
<keyword evidence="8" id="KW-1185">Reference proteome</keyword>
<dbReference type="OrthoDB" id="311713at2"/>
<dbReference type="EC" id="1.3.99.33" evidence="5"/>
<comment type="catalytic activity">
    <reaction evidence="5">
        <text>dihydrourocanate + A = urocanate + AH2</text>
        <dbReference type="Rhea" id="RHEA:36059"/>
        <dbReference type="ChEBI" id="CHEBI:13193"/>
        <dbReference type="ChEBI" id="CHEBI:17499"/>
        <dbReference type="ChEBI" id="CHEBI:27247"/>
        <dbReference type="ChEBI" id="CHEBI:72991"/>
        <dbReference type="EC" id="1.3.99.33"/>
    </reaction>
</comment>
<comment type="cofactor">
    <cofactor evidence="5">
        <name>FMN</name>
        <dbReference type="ChEBI" id="CHEBI:58210"/>
    </cofactor>
    <text evidence="5">Binds 1 or 2 FMN covalently per subunit.</text>
</comment>
<dbReference type="Pfam" id="PF04205">
    <property type="entry name" value="FMN_bind"/>
    <property type="match status" value="1"/>
</dbReference>
<dbReference type="Gene3D" id="3.50.50.60">
    <property type="entry name" value="FAD/NAD(P)-binding domain"/>
    <property type="match status" value="1"/>
</dbReference>
<dbReference type="HOGENOM" id="CLU_011398_4_0_12"/>
<keyword evidence="4 5" id="KW-0560">Oxidoreductase</keyword>
<dbReference type="AlphaFoldDB" id="F8F493"/>
<dbReference type="InterPro" id="IPR050315">
    <property type="entry name" value="FAD-oxidoreductase_2"/>
</dbReference>
<dbReference type="InterPro" id="IPR003953">
    <property type="entry name" value="FAD-dep_OxRdtase_2_FAD-bd"/>
</dbReference>
<dbReference type="InterPro" id="IPR010960">
    <property type="entry name" value="Flavocytochrome_c"/>
</dbReference>
<dbReference type="KEGG" id="scd:Spica_2431"/>
<dbReference type="InterPro" id="IPR007329">
    <property type="entry name" value="FMN-bd"/>
</dbReference>
<evidence type="ECO:0000256" key="1">
    <source>
        <dbReference type="ARBA" id="ARBA00008040"/>
    </source>
</evidence>
<dbReference type="Gene3D" id="3.90.700.10">
    <property type="entry name" value="Succinate dehydrogenase/fumarate reductase flavoprotein, catalytic domain"/>
    <property type="match status" value="1"/>
</dbReference>
<evidence type="ECO:0000313" key="7">
    <source>
        <dbReference type="EMBL" id="AEJ20540.1"/>
    </source>
</evidence>
<dbReference type="GO" id="GO:0016627">
    <property type="term" value="F:oxidoreductase activity, acting on the CH-CH group of donors"/>
    <property type="evidence" value="ECO:0007669"/>
    <property type="project" value="UniProtKB-ARBA"/>
</dbReference>
<dbReference type="PANTHER" id="PTHR43400:SF7">
    <property type="entry name" value="FAD-DEPENDENT OXIDOREDUCTASE 2 FAD BINDING DOMAIN-CONTAINING PROTEIN"/>
    <property type="match status" value="1"/>
</dbReference>
<dbReference type="SUPFAM" id="SSF51905">
    <property type="entry name" value="FAD/NAD(P)-binding domain"/>
    <property type="match status" value="1"/>
</dbReference>
<dbReference type="Proteomes" id="UP000000503">
    <property type="component" value="Chromosome"/>
</dbReference>
<dbReference type="Pfam" id="PF00890">
    <property type="entry name" value="FAD_binding_2"/>
    <property type="match status" value="1"/>
</dbReference>
<name>F8F493_GRAC1</name>
<gene>
    <name evidence="7" type="ordered locus">Spica_2431</name>
</gene>
<dbReference type="Gene3D" id="3.90.1010.20">
    <property type="match status" value="1"/>
</dbReference>
<dbReference type="PANTHER" id="PTHR43400">
    <property type="entry name" value="FUMARATE REDUCTASE"/>
    <property type="match status" value="1"/>
</dbReference>
<organism evidence="7 8">
    <name type="scientific">Gracilinema caldarium (strain ATCC 51460 / DSM 7334 / H1)</name>
    <name type="common">Treponema caldarium</name>
    <dbReference type="NCBI Taxonomy" id="744872"/>
    <lineage>
        <taxon>Bacteria</taxon>
        <taxon>Pseudomonadati</taxon>
        <taxon>Spirochaetota</taxon>
        <taxon>Spirochaetia</taxon>
        <taxon>Spirochaetales</taxon>
        <taxon>Breznakiellaceae</taxon>
        <taxon>Gracilinema</taxon>
    </lineage>
</organism>
<evidence type="ECO:0000256" key="4">
    <source>
        <dbReference type="ARBA" id="ARBA00023002"/>
    </source>
</evidence>
<dbReference type="EMBL" id="CP002868">
    <property type="protein sequence ID" value="AEJ20540.1"/>
    <property type="molecule type" value="Genomic_DNA"/>
</dbReference>
<dbReference type="SUPFAM" id="SSF56425">
    <property type="entry name" value="Succinate dehydrogenase/fumarate reductase flavoprotein, catalytic domain"/>
    <property type="match status" value="1"/>
</dbReference>
<evidence type="ECO:0000256" key="2">
    <source>
        <dbReference type="ARBA" id="ARBA00022630"/>
    </source>
</evidence>
<dbReference type="STRING" id="744872.Spica_2431"/>
<dbReference type="SMART" id="SM00900">
    <property type="entry name" value="FMN_bind"/>
    <property type="match status" value="1"/>
</dbReference>
<keyword evidence="2 5" id="KW-0285">Flavoprotein</keyword>
<evidence type="ECO:0000259" key="6">
    <source>
        <dbReference type="SMART" id="SM00900"/>
    </source>
</evidence>
<accession>F8F493</accession>
<proteinExistence type="inferred from homology"/>
<dbReference type="NCBIfam" id="TIGR01813">
    <property type="entry name" value="flavo_cyto_c"/>
    <property type="match status" value="1"/>
</dbReference>